<evidence type="ECO:0000259" key="2">
    <source>
        <dbReference type="Pfam" id="PF09835"/>
    </source>
</evidence>
<dbReference type="RefSeq" id="WP_200269532.1">
    <property type="nucleotide sequence ID" value="NZ_JAENIJ010000010.1"/>
</dbReference>
<comment type="caution">
    <text evidence="3">The sequence shown here is derived from an EMBL/GenBank/DDBJ whole genome shotgun (WGS) entry which is preliminary data.</text>
</comment>
<dbReference type="PANTHER" id="PTHR35102:SF1">
    <property type="entry name" value="E3 UBIQUITIN-PROTEIN LIGASE"/>
    <property type="match status" value="1"/>
</dbReference>
<protein>
    <submittedName>
        <fullName evidence="3">DUF2062 domain-containing protein</fullName>
    </submittedName>
</protein>
<dbReference type="AlphaFoldDB" id="A0A934S4K1"/>
<proteinExistence type="predicted"/>
<evidence type="ECO:0000313" key="4">
    <source>
        <dbReference type="Proteomes" id="UP000603141"/>
    </source>
</evidence>
<dbReference type="InterPro" id="IPR018639">
    <property type="entry name" value="DUF2062"/>
</dbReference>
<keyword evidence="4" id="KW-1185">Reference proteome</keyword>
<feature type="transmembrane region" description="Helical" evidence="1">
    <location>
        <begin position="79"/>
        <end position="96"/>
    </location>
</feature>
<feature type="domain" description="DUF2062" evidence="2">
    <location>
        <begin position="26"/>
        <end position="161"/>
    </location>
</feature>
<dbReference type="Pfam" id="PF09835">
    <property type="entry name" value="DUF2062"/>
    <property type="match status" value="1"/>
</dbReference>
<reference evidence="3" key="1">
    <citation type="submission" date="2021-01" db="EMBL/GenBank/DDBJ databases">
        <title>Modified the classification status of verrucomicrobia.</title>
        <authorList>
            <person name="Feng X."/>
        </authorList>
    </citation>
    <scope>NUCLEOTIDE SEQUENCE</scope>
    <source>
        <strain evidence="3">KCTC 22041</strain>
    </source>
</reference>
<feature type="transmembrane region" description="Helical" evidence="1">
    <location>
        <begin position="135"/>
        <end position="158"/>
    </location>
</feature>
<accession>A0A934S4K1</accession>
<sequence>MTLEVRKRTPEFRSWWRRWLLDPIIQQLTQGVSPQHLSWTVALGVVFGIFPIMGSTTVMCLLVGWIFKLNQAILHAFKAIVYPLHLSLILVFIRMGERLYGAPLIPFSVPQLMAKFKESPVQFAKDFGMTAWHGVSAWLLIAPFATILIKILVTPIITRMDRMVRNRMATHS</sequence>
<dbReference type="Proteomes" id="UP000603141">
    <property type="component" value="Unassembled WGS sequence"/>
</dbReference>
<name>A0A934S4K1_9BACT</name>
<gene>
    <name evidence="3" type="ORF">JIN85_08320</name>
</gene>
<evidence type="ECO:0000313" key="3">
    <source>
        <dbReference type="EMBL" id="MBK1882416.1"/>
    </source>
</evidence>
<keyword evidence="1" id="KW-0472">Membrane</keyword>
<dbReference type="PANTHER" id="PTHR35102">
    <property type="entry name" value="E3 UBIQUITIN-PROTEIN LIGASE"/>
    <property type="match status" value="1"/>
</dbReference>
<organism evidence="3 4">
    <name type="scientific">Luteolibacter pohnpeiensis</name>
    <dbReference type="NCBI Taxonomy" id="454153"/>
    <lineage>
        <taxon>Bacteria</taxon>
        <taxon>Pseudomonadati</taxon>
        <taxon>Verrucomicrobiota</taxon>
        <taxon>Verrucomicrobiia</taxon>
        <taxon>Verrucomicrobiales</taxon>
        <taxon>Verrucomicrobiaceae</taxon>
        <taxon>Luteolibacter</taxon>
    </lineage>
</organism>
<feature type="transmembrane region" description="Helical" evidence="1">
    <location>
        <begin position="41"/>
        <end position="67"/>
    </location>
</feature>
<keyword evidence="1" id="KW-0812">Transmembrane</keyword>
<dbReference type="EMBL" id="JAENIJ010000010">
    <property type="protein sequence ID" value="MBK1882416.1"/>
    <property type="molecule type" value="Genomic_DNA"/>
</dbReference>
<evidence type="ECO:0000256" key="1">
    <source>
        <dbReference type="SAM" id="Phobius"/>
    </source>
</evidence>
<keyword evidence="1" id="KW-1133">Transmembrane helix</keyword>